<evidence type="ECO:0000256" key="6">
    <source>
        <dbReference type="ARBA" id="ARBA00022692"/>
    </source>
</evidence>
<dbReference type="SUPFAM" id="SSF57850">
    <property type="entry name" value="RING/U-box"/>
    <property type="match status" value="1"/>
</dbReference>
<evidence type="ECO:0000256" key="17">
    <source>
        <dbReference type="ARBA" id="ARBA00034523"/>
    </source>
</evidence>
<dbReference type="GO" id="GO:0061630">
    <property type="term" value="F:ubiquitin protein ligase activity"/>
    <property type="evidence" value="ECO:0007669"/>
    <property type="project" value="UniProtKB-EC"/>
</dbReference>
<dbReference type="GO" id="GO:0016562">
    <property type="term" value="P:protein import into peroxisome matrix, receptor recycling"/>
    <property type="evidence" value="ECO:0007669"/>
    <property type="project" value="UniProtKB-ARBA"/>
</dbReference>
<organism evidence="20 21">
    <name type="scientific">Botryobasidium botryosum (strain FD-172 SS1)</name>
    <dbReference type="NCBI Taxonomy" id="930990"/>
    <lineage>
        <taxon>Eukaryota</taxon>
        <taxon>Fungi</taxon>
        <taxon>Dikarya</taxon>
        <taxon>Basidiomycota</taxon>
        <taxon>Agaricomycotina</taxon>
        <taxon>Agaricomycetes</taxon>
        <taxon>Cantharellales</taxon>
        <taxon>Botryobasidiaceae</taxon>
        <taxon>Botryobasidium</taxon>
    </lineage>
</organism>
<evidence type="ECO:0000256" key="14">
    <source>
        <dbReference type="ARBA" id="ARBA00023140"/>
    </source>
</evidence>
<gene>
    <name evidence="20" type="ORF">BOTBODRAFT_100564</name>
</gene>
<dbReference type="Gene3D" id="3.30.40.10">
    <property type="entry name" value="Zinc/RING finger domain, C3HC4 (zinc finger)"/>
    <property type="match status" value="1"/>
</dbReference>
<dbReference type="PANTHER" id="PTHR48178:SF1">
    <property type="entry name" value="PEROXISOME BIOGENESIS FACTOR 2"/>
    <property type="match status" value="1"/>
</dbReference>
<dbReference type="SMART" id="SM00184">
    <property type="entry name" value="RING"/>
    <property type="match status" value="1"/>
</dbReference>
<accession>A0A067N0M4</accession>
<keyword evidence="5" id="KW-0808">Transferase</keyword>
<evidence type="ECO:0000256" key="12">
    <source>
        <dbReference type="ARBA" id="ARBA00022989"/>
    </source>
</evidence>
<keyword evidence="12" id="KW-1133">Transmembrane helix</keyword>
<dbReference type="GO" id="GO:0005778">
    <property type="term" value="C:peroxisomal membrane"/>
    <property type="evidence" value="ECO:0007669"/>
    <property type="project" value="UniProtKB-SubCell"/>
</dbReference>
<keyword evidence="9" id="KW-0833">Ubl conjugation pathway</keyword>
<protein>
    <recommendedName>
        <fullName evidence="17">RING-type E3 ubiquitin transferase (cysteine targeting)</fullName>
        <ecNumber evidence="17">2.3.2.36</ecNumber>
    </recommendedName>
    <alternativeName>
        <fullName evidence="15">Peroxin-2</fullName>
    </alternativeName>
</protein>
<comment type="similarity">
    <text evidence="3">Belongs to the pex2/pex10/pex12 family.</text>
</comment>
<evidence type="ECO:0000256" key="5">
    <source>
        <dbReference type="ARBA" id="ARBA00022679"/>
    </source>
</evidence>
<dbReference type="PROSITE" id="PS00518">
    <property type="entry name" value="ZF_RING_1"/>
    <property type="match status" value="1"/>
</dbReference>
<comment type="catalytic activity">
    <reaction evidence="16">
        <text>[E2 ubiquitin-conjugating enzyme]-S-ubiquitinyl-L-cysteine + [acceptor protein]-L-cysteine = [E2 ubiquitin-conjugating enzyme]-L-cysteine + [acceptor protein]-S-ubiquitinyl-L-cysteine.</text>
        <dbReference type="EC" id="2.3.2.36"/>
    </reaction>
</comment>
<dbReference type="InterPro" id="IPR025654">
    <property type="entry name" value="PEX2/10"/>
</dbReference>
<reference evidence="21" key="1">
    <citation type="journal article" date="2014" name="Proc. Natl. Acad. Sci. U.S.A.">
        <title>Extensive sampling of basidiomycete genomes demonstrates inadequacy of the white-rot/brown-rot paradigm for wood decay fungi.</title>
        <authorList>
            <person name="Riley R."/>
            <person name="Salamov A.A."/>
            <person name="Brown D.W."/>
            <person name="Nagy L.G."/>
            <person name="Floudas D."/>
            <person name="Held B.W."/>
            <person name="Levasseur A."/>
            <person name="Lombard V."/>
            <person name="Morin E."/>
            <person name="Otillar R."/>
            <person name="Lindquist E.A."/>
            <person name="Sun H."/>
            <person name="LaButti K.M."/>
            <person name="Schmutz J."/>
            <person name="Jabbour D."/>
            <person name="Luo H."/>
            <person name="Baker S.E."/>
            <person name="Pisabarro A.G."/>
            <person name="Walton J.D."/>
            <person name="Blanchette R.A."/>
            <person name="Henrissat B."/>
            <person name="Martin F."/>
            <person name="Cullen D."/>
            <person name="Hibbett D.S."/>
            <person name="Grigoriev I.V."/>
        </authorList>
    </citation>
    <scope>NUCLEOTIDE SEQUENCE [LARGE SCALE GENOMIC DNA]</scope>
    <source>
        <strain evidence="21">FD-172 SS1</strain>
    </source>
</reference>
<keyword evidence="8" id="KW-0863">Zinc-finger</keyword>
<dbReference type="InterPro" id="IPR001841">
    <property type="entry name" value="Znf_RING"/>
</dbReference>
<dbReference type="PANTHER" id="PTHR48178">
    <property type="entry name" value="PEROXISOME BIOGENESIS FACTOR 2"/>
    <property type="match status" value="1"/>
</dbReference>
<evidence type="ECO:0000256" key="4">
    <source>
        <dbReference type="ARBA" id="ARBA00022448"/>
    </source>
</evidence>
<evidence type="ECO:0000313" key="21">
    <source>
        <dbReference type="Proteomes" id="UP000027195"/>
    </source>
</evidence>
<dbReference type="HOGENOM" id="CLU_024591_0_0_1"/>
<keyword evidence="14" id="KW-0576">Peroxisome</keyword>
<evidence type="ECO:0000256" key="11">
    <source>
        <dbReference type="ARBA" id="ARBA00022927"/>
    </source>
</evidence>
<evidence type="ECO:0000256" key="7">
    <source>
        <dbReference type="ARBA" id="ARBA00022723"/>
    </source>
</evidence>
<dbReference type="EC" id="2.3.2.36" evidence="17"/>
<dbReference type="Pfam" id="PF04757">
    <property type="entry name" value="Pex2_Pex12"/>
    <property type="match status" value="1"/>
</dbReference>
<keyword evidence="11" id="KW-0653">Protein transport</keyword>
<comment type="subcellular location">
    <subcellularLocation>
        <location evidence="1">Peroxisome membrane</location>
        <topology evidence="1">Multi-pass membrane protein</topology>
    </subcellularLocation>
</comment>
<sequence>MASSSSSFWQQAWEDSQPRLHAIRSSLDHAPPVQSRVLRVGQLDAEQLDQELVTLLTEPLSKALGLIQYHYRTQFEPEMTLIVRLVLYKLSIWDQGASYGAKLQDLRYRSSRVRRIGTAMAPSGIPRVTLYMHAFLTVLIPYIHTKIRNLALTRAWPDAPSSDRRRKAWEFLTRLESAHSVLGLFGFISFLYNGRYRTIADRLLGLRLVPARILTSRSVSYEFMNRQMVWHAFTEFLLFLLPLVNARVLRRRLVRLFTLSQLSSYIPSSIRSIFGSPSPQDPDTKGKAVEKHGKYWSLPEESCAICAENATLQFNSAARSGALVSLAHNDPDMPAHPIYTPYITSCGHTYCYMCLSERMLRAQDEGEPGWECLRCAKIVASCTRYEDPLENGSFTTTDDEDDDSDLGTMGTSLTSDDFPSSTSSRSIS</sequence>
<feature type="domain" description="RING-type" evidence="19">
    <location>
        <begin position="303"/>
        <end position="375"/>
    </location>
</feature>
<evidence type="ECO:0000256" key="1">
    <source>
        <dbReference type="ARBA" id="ARBA00004585"/>
    </source>
</evidence>
<keyword evidence="7" id="KW-0479">Metal-binding</keyword>
<keyword evidence="4" id="KW-0813">Transport</keyword>
<dbReference type="InterPro" id="IPR017907">
    <property type="entry name" value="Znf_RING_CS"/>
</dbReference>
<evidence type="ECO:0000256" key="10">
    <source>
        <dbReference type="ARBA" id="ARBA00022833"/>
    </source>
</evidence>
<dbReference type="Proteomes" id="UP000027195">
    <property type="component" value="Unassembled WGS sequence"/>
</dbReference>
<proteinExistence type="inferred from homology"/>
<comment type="pathway">
    <text evidence="2">Protein modification; protein ubiquitination.</text>
</comment>
<feature type="compositionally biased region" description="Low complexity" evidence="18">
    <location>
        <begin position="411"/>
        <end position="428"/>
    </location>
</feature>
<name>A0A067N0M4_BOTB1</name>
<dbReference type="STRING" id="930990.A0A067N0M4"/>
<keyword evidence="21" id="KW-1185">Reference proteome</keyword>
<feature type="region of interest" description="Disordered" evidence="18">
    <location>
        <begin position="389"/>
        <end position="428"/>
    </location>
</feature>
<evidence type="ECO:0000256" key="3">
    <source>
        <dbReference type="ARBA" id="ARBA00008704"/>
    </source>
</evidence>
<evidence type="ECO:0000256" key="15">
    <source>
        <dbReference type="ARBA" id="ARBA00032511"/>
    </source>
</evidence>
<keyword evidence="13" id="KW-0472">Membrane</keyword>
<dbReference type="GO" id="GO:0016567">
    <property type="term" value="P:protein ubiquitination"/>
    <property type="evidence" value="ECO:0007669"/>
    <property type="project" value="UniProtKB-ARBA"/>
</dbReference>
<dbReference type="InterPro" id="IPR006845">
    <property type="entry name" value="Pex_N"/>
</dbReference>
<dbReference type="EMBL" id="KL198017">
    <property type="protein sequence ID" value="KDQ20505.1"/>
    <property type="molecule type" value="Genomic_DNA"/>
</dbReference>
<dbReference type="GO" id="GO:0008270">
    <property type="term" value="F:zinc ion binding"/>
    <property type="evidence" value="ECO:0007669"/>
    <property type="project" value="UniProtKB-KW"/>
</dbReference>
<evidence type="ECO:0000256" key="2">
    <source>
        <dbReference type="ARBA" id="ARBA00004906"/>
    </source>
</evidence>
<dbReference type="InParanoid" id="A0A067N0M4"/>
<keyword evidence="10" id="KW-0862">Zinc</keyword>
<evidence type="ECO:0000256" key="13">
    <source>
        <dbReference type="ARBA" id="ARBA00023136"/>
    </source>
</evidence>
<dbReference type="OrthoDB" id="1701437at2759"/>
<evidence type="ECO:0000313" key="20">
    <source>
        <dbReference type="EMBL" id="KDQ20505.1"/>
    </source>
</evidence>
<keyword evidence="6" id="KW-0812">Transmembrane</keyword>
<evidence type="ECO:0000259" key="19">
    <source>
        <dbReference type="SMART" id="SM00184"/>
    </source>
</evidence>
<dbReference type="InterPro" id="IPR013083">
    <property type="entry name" value="Znf_RING/FYVE/PHD"/>
</dbReference>
<evidence type="ECO:0000256" key="8">
    <source>
        <dbReference type="ARBA" id="ARBA00022771"/>
    </source>
</evidence>
<dbReference type="AlphaFoldDB" id="A0A067N0M4"/>
<evidence type="ECO:0000256" key="16">
    <source>
        <dbReference type="ARBA" id="ARBA00034438"/>
    </source>
</evidence>
<evidence type="ECO:0000256" key="18">
    <source>
        <dbReference type="SAM" id="MobiDB-lite"/>
    </source>
</evidence>
<evidence type="ECO:0000256" key="9">
    <source>
        <dbReference type="ARBA" id="ARBA00022786"/>
    </source>
</evidence>